<dbReference type="Proteomes" id="UP001059893">
    <property type="component" value="Unassembled WGS sequence"/>
</dbReference>
<proteinExistence type="predicted"/>
<keyword evidence="2" id="KW-1185">Reference proteome</keyword>
<reference evidence="1" key="1">
    <citation type="submission" date="2021-01" db="EMBL/GenBank/DDBJ databases">
        <title>Deciphering the adaptive evolutionary patterns associated with biogeogrpahic diversity in the finger millet blast pathogen Magnaporthe oryzae in Eastern Africa.</title>
        <authorList>
            <person name="Onyema G."/>
            <person name="Shittu T.A."/>
            <person name="Dodsworth S."/>
            <person name="Devilliers S."/>
            <person name="Muthumeenakshi S."/>
            <person name="Sreenivasaprasad S."/>
        </authorList>
    </citation>
    <scope>NUCLEOTIDE SEQUENCE</scope>
    <source>
        <strain evidence="1">D15/s37</strain>
    </source>
</reference>
<evidence type="ECO:0000313" key="1">
    <source>
        <dbReference type="EMBL" id="KAI6291762.1"/>
    </source>
</evidence>
<comment type="caution">
    <text evidence="1">The sequence shown here is derived from an EMBL/GenBank/DDBJ whole genome shotgun (WGS) entry which is preliminary data.</text>
</comment>
<organism evidence="1 2">
    <name type="scientific">Pyricularia grisea</name>
    <name type="common">Crabgrass-specific blast fungus</name>
    <name type="synonym">Magnaporthe grisea</name>
    <dbReference type="NCBI Taxonomy" id="148305"/>
    <lineage>
        <taxon>Eukaryota</taxon>
        <taxon>Fungi</taxon>
        <taxon>Dikarya</taxon>
        <taxon>Ascomycota</taxon>
        <taxon>Pezizomycotina</taxon>
        <taxon>Sordariomycetes</taxon>
        <taxon>Sordariomycetidae</taxon>
        <taxon>Magnaporthales</taxon>
        <taxon>Pyriculariaceae</taxon>
        <taxon>Pyricularia</taxon>
    </lineage>
</organism>
<name>A0ABQ8N5R2_PYRGI</name>
<gene>
    <name evidence="1" type="ORF">MCOR33_010384</name>
</gene>
<sequence>MAHAAWFFNRDEGPCGCYCRVIDGRHCGHDSVTGLTGGLEAGEYQLVAGARVRASVRGGEGVSSY</sequence>
<accession>A0ABQ8N5R2</accession>
<evidence type="ECO:0000313" key="2">
    <source>
        <dbReference type="Proteomes" id="UP001059893"/>
    </source>
</evidence>
<protein>
    <submittedName>
        <fullName evidence="1">Uncharacterized protein</fullName>
    </submittedName>
</protein>
<dbReference type="EMBL" id="JABSND010000340">
    <property type="protein sequence ID" value="KAI6291762.1"/>
    <property type="molecule type" value="Genomic_DNA"/>
</dbReference>